<feature type="transmembrane region" description="Helical" evidence="11">
    <location>
        <begin position="168"/>
        <end position="191"/>
    </location>
</feature>
<keyword evidence="5" id="KW-0677">Repeat</keyword>
<dbReference type="PANTHER" id="PTHR43394:SF27">
    <property type="entry name" value="ATP-DEPENDENT TRANSLOCASE ABCB1-LIKE"/>
    <property type="match status" value="1"/>
</dbReference>
<evidence type="ECO:0000256" key="1">
    <source>
        <dbReference type="ARBA" id="ARBA00004141"/>
    </source>
</evidence>
<dbReference type="GO" id="GO:0090374">
    <property type="term" value="P:oligopeptide export from mitochondrion"/>
    <property type="evidence" value="ECO:0007669"/>
    <property type="project" value="TreeGrafter"/>
</dbReference>
<dbReference type="InterPro" id="IPR003593">
    <property type="entry name" value="AAA+_ATPase"/>
</dbReference>
<feature type="transmembrane region" description="Helical" evidence="11">
    <location>
        <begin position="68"/>
        <end position="92"/>
    </location>
</feature>
<comment type="subcellular location">
    <subcellularLocation>
        <location evidence="1">Membrane</location>
        <topology evidence="1">Multi-pass membrane protein</topology>
    </subcellularLocation>
</comment>
<dbReference type="Gene3D" id="1.20.1560.10">
    <property type="entry name" value="ABC transporter type 1, transmembrane domain"/>
    <property type="match status" value="1"/>
</dbReference>
<name>A0AAE1A1X7_9GAST</name>
<keyword evidence="8 11" id="KW-1133">Transmembrane helix</keyword>
<organism evidence="14 15">
    <name type="scientific">Elysia crispata</name>
    <name type="common">lettuce slug</name>
    <dbReference type="NCBI Taxonomy" id="231223"/>
    <lineage>
        <taxon>Eukaryota</taxon>
        <taxon>Metazoa</taxon>
        <taxon>Spiralia</taxon>
        <taxon>Lophotrochozoa</taxon>
        <taxon>Mollusca</taxon>
        <taxon>Gastropoda</taxon>
        <taxon>Heterobranchia</taxon>
        <taxon>Euthyneura</taxon>
        <taxon>Panpulmonata</taxon>
        <taxon>Sacoglossa</taxon>
        <taxon>Placobranchoidea</taxon>
        <taxon>Plakobranchidae</taxon>
        <taxon>Elysia</taxon>
    </lineage>
</organism>
<sequence length="701" mass="77158">MNCGKLTGELDKRQKPEDRQRLVPGAKKPTLYNHGSPAPQSGSDDSSQGESPTVPISHLFRFADKCDLLMLGVGLMCAMLNGAYLPAVMVLFSNSVDKFARYGRFVSFLDKIPDFLQSINVTLQDARSDSDLLLPHCDELWEFYNHTAGFSCERHAHYDIYSDMERNALYFIILGVIGAFACCGQVFFLLVSADRQIVRMRLAFYRNIIRQDMAWFDATSVGELTTRFTDDIGKIHNAIGDKLGCSLQFLTASFTAIGLSFYYGWQFTLVMQCCSPISFLAYCAMGVAVNSTTANESQAYAEAGGVAEEVFSAIRTVQAFGGQDKETDRYSRKLQTAHDFGVKKSLALGLGQGFSNSVMFMGWGLGYWYGGKLIRDGEYNTTEMLSVLLTAMLFVQCLGLATPGLINLNLGRTAAYSVYTYIDKMTKIDSLAVDGIQPRTLTGTIRLKAVHFTYPTRPDTKILKGIDLTVTAGQTIALVGPSGCGKSTIIQLLLRFYDPDLGQVSLDGVDIRDINVGWLRRNVGLVSQEPVLFATSIAENISYGREGATMEDIVQASKEANAYNFITKLPDGFDTHVGERGAQLSGGQKQRIAIARALVKRPKILLLDEATSALDTHSETVVQDALDKARKGRTTLIIAHRLSTVRDADTIIVMDKGQVAERGSHDQLMSMRGIYHNLVSSQWSVSSELPINCILEDTGEF</sequence>
<dbReference type="FunFam" id="3.40.50.300:FF:000205">
    <property type="entry name" value="ABC transporter B family member 4"/>
    <property type="match status" value="1"/>
</dbReference>
<dbReference type="GO" id="GO:0005524">
    <property type="term" value="F:ATP binding"/>
    <property type="evidence" value="ECO:0007669"/>
    <property type="project" value="UniProtKB-KW"/>
</dbReference>
<keyword evidence="15" id="KW-1185">Reference proteome</keyword>
<keyword evidence="4 11" id="KW-0812">Transmembrane</keyword>
<proteinExistence type="inferred from homology"/>
<protein>
    <submittedName>
        <fullName evidence="14">Uncharacterized protein</fullName>
    </submittedName>
</protein>
<dbReference type="PROSITE" id="PS50893">
    <property type="entry name" value="ABC_TRANSPORTER_2"/>
    <property type="match status" value="1"/>
</dbReference>
<reference evidence="14" key="1">
    <citation type="journal article" date="2023" name="G3 (Bethesda)">
        <title>A reference genome for the long-term kleptoplast-retaining sea slug Elysia crispata morphotype clarki.</title>
        <authorList>
            <person name="Eastman K.E."/>
            <person name="Pendleton A.L."/>
            <person name="Shaikh M.A."/>
            <person name="Suttiyut T."/>
            <person name="Ogas R."/>
            <person name="Tomko P."/>
            <person name="Gavelis G."/>
            <person name="Widhalm J.R."/>
            <person name="Wisecaver J.H."/>
        </authorList>
    </citation>
    <scope>NUCLEOTIDE SEQUENCE</scope>
    <source>
        <strain evidence="14">ECLA1</strain>
    </source>
</reference>
<dbReference type="PROSITE" id="PS50929">
    <property type="entry name" value="ABC_TM1F"/>
    <property type="match status" value="1"/>
</dbReference>
<dbReference type="PROSITE" id="PS00211">
    <property type="entry name" value="ABC_TRANSPORTER_1"/>
    <property type="match status" value="1"/>
</dbReference>
<keyword evidence="3" id="KW-0813">Transport</keyword>
<dbReference type="InterPro" id="IPR017871">
    <property type="entry name" value="ABC_transporter-like_CS"/>
</dbReference>
<feature type="domain" description="ABC transporter" evidence="12">
    <location>
        <begin position="445"/>
        <end position="681"/>
    </location>
</feature>
<dbReference type="InterPro" id="IPR011527">
    <property type="entry name" value="ABC1_TM_dom"/>
</dbReference>
<feature type="transmembrane region" description="Helical" evidence="11">
    <location>
        <begin position="385"/>
        <end position="406"/>
    </location>
</feature>
<dbReference type="InterPro" id="IPR027417">
    <property type="entry name" value="P-loop_NTPase"/>
</dbReference>
<evidence type="ECO:0000256" key="7">
    <source>
        <dbReference type="ARBA" id="ARBA00022840"/>
    </source>
</evidence>
<feature type="transmembrane region" description="Helical" evidence="11">
    <location>
        <begin position="346"/>
        <end position="365"/>
    </location>
</feature>
<evidence type="ECO:0000313" key="14">
    <source>
        <dbReference type="EMBL" id="KAK3779560.1"/>
    </source>
</evidence>
<comment type="caution">
    <text evidence="14">The sequence shown here is derived from an EMBL/GenBank/DDBJ whole genome shotgun (WGS) entry which is preliminary data.</text>
</comment>
<dbReference type="InterPro" id="IPR036640">
    <property type="entry name" value="ABC1_TM_sf"/>
</dbReference>
<accession>A0AAE1A1X7</accession>
<dbReference type="AlphaFoldDB" id="A0AAE1A1X7"/>
<evidence type="ECO:0000313" key="15">
    <source>
        <dbReference type="Proteomes" id="UP001283361"/>
    </source>
</evidence>
<keyword evidence="6" id="KW-0547">Nucleotide-binding</keyword>
<dbReference type="InterPro" id="IPR039421">
    <property type="entry name" value="Type_1_exporter"/>
</dbReference>
<dbReference type="SUPFAM" id="SSF52540">
    <property type="entry name" value="P-loop containing nucleoside triphosphate hydrolases"/>
    <property type="match status" value="1"/>
</dbReference>
<feature type="domain" description="ABC transmembrane type-1" evidence="13">
    <location>
        <begin position="73"/>
        <end position="410"/>
    </location>
</feature>
<evidence type="ECO:0000256" key="2">
    <source>
        <dbReference type="ARBA" id="ARBA00007577"/>
    </source>
</evidence>
<evidence type="ECO:0000256" key="9">
    <source>
        <dbReference type="ARBA" id="ARBA00023136"/>
    </source>
</evidence>
<dbReference type="GO" id="GO:0016887">
    <property type="term" value="F:ATP hydrolysis activity"/>
    <property type="evidence" value="ECO:0007669"/>
    <property type="project" value="InterPro"/>
</dbReference>
<keyword evidence="7" id="KW-0067">ATP-binding</keyword>
<dbReference type="GO" id="GO:0005743">
    <property type="term" value="C:mitochondrial inner membrane"/>
    <property type="evidence" value="ECO:0007669"/>
    <property type="project" value="TreeGrafter"/>
</dbReference>
<evidence type="ECO:0000256" key="8">
    <source>
        <dbReference type="ARBA" id="ARBA00022989"/>
    </source>
</evidence>
<dbReference type="GO" id="GO:0015421">
    <property type="term" value="F:ABC-type oligopeptide transporter activity"/>
    <property type="evidence" value="ECO:0007669"/>
    <property type="project" value="TreeGrafter"/>
</dbReference>
<gene>
    <name evidence="14" type="ORF">RRG08_045305</name>
</gene>
<dbReference type="Proteomes" id="UP001283361">
    <property type="component" value="Unassembled WGS sequence"/>
</dbReference>
<dbReference type="SMART" id="SM00382">
    <property type="entry name" value="AAA"/>
    <property type="match status" value="1"/>
</dbReference>
<evidence type="ECO:0000256" key="4">
    <source>
        <dbReference type="ARBA" id="ARBA00022692"/>
    </source>
</evidence>
<dbReference type="Pfam" id="PF00664">
    <property type="entry name" value="ABC_membrane"/>
    <property type="match status" value="1"/>
</dbReference>
<evidence type="ECO:0000256" key="6">
    <source>
        <dbReference type="ARBA" id="ARBA00022741"/>
    </source>
</evidence>
<dbReference type="SUPFAM" id="SSF90123">
    <property type="entry name" value="ABC transporter transmembrane region"/>
    <property type="match status" value="1"/>
</dbReference>
<evidence type="ECO:0000259" key="12">
    <source>
        <dbReference type="PROSITE" id="PS50893"/>
    </source>
</evidence>
<dbReference type="PANTHER" id="PTHR43394">
    <property type="entry name" value="ATP-DEPENDENT PERMEASE MDL1, MITOCHONDRIAL"/>
    <property type="match status" value="1"/>
</dbReference>
<dbReference type="Gene3D" id="3.40.50.300">
    <property type="entry name" value="P-loop containing nucleotide triphosphate hydrolases"/>
    <property type="match status" value="1"/>
</dbReference>
<feature type="compositionally biased region" description="Basic and acidic residues" evidence="10">
    <location>
        <begin position="8"/>
        <end position="21"/>
    </location>
</feature>
<dbReference type="EMBL" id="JAWDGP010002824">
    <property type="protein sequence ID" value="KAK3779560.1"/>
    <property type="molecule type" value="Genomic_DNA"/>
</dbReference>
<dbReference type="CDD" id="cd18577">
    <property type="entry name" value="ABC_6TM_Pgp_ABCB1_D1_like"/>
    <property type="match status" value="1"/>
</dbReference>
<feature type="transmembrane region" description="Helical" evidence="11">
    <location>
        <begin position="243"/>
        <end position="263"/>
    </location>
</feature>
<evidence type="ECO:0000256" key="3">
    <source>
        <dbReference type="ARBA" id="ARBA00022448"/>
    </source>
</evidence>
<comment type="similarity">
    <text evidence="2">Belongs to the ABC transporter superfamily. ABCB family. Multidrug resistance exporter (TC 3.A.1.201) subfamily.</text>
</comment>
<dbReference type="FunFam" id="1.20.1560.10:FF:000018">
    <property type="entry name" value="ATP-binding cassette subfamily B member 11"/>
    <property type="match status" value="1"/>
</dbReference>
<evidence type="ECO:0000256" key="11">
    <source>
        <dbReference type="SAM" id="Phobius"/>
    </source>
</evidence>
<dbReference type="CDD" id="cd03249">
    <property type="entry name" value="ABC_MTABC3_MDL1_MDL2"/>
    <property type="match status" value="1"/>
</dbReference>
<feature type="region of interest" description="Disordered" evidence="10">
    <location>
        <begin position="1"/>
        <end position="52"/>
    </location>
</feature>
<evidence type="ECO:0000259" key="13">
    <source>
        <dbReference type="PROSITE" id="PS50929"/>
    </source>
</evidence>
<keyword evidence="9 11" id="KW-0472">Membrane</keyword>
<dbReference type="Pfam" id="PF00005">
    <property type="entry name" value="ABC_tran"/>
    <property type="match status" value="1"/>
</dbReference>
<evidence type="ECO:0000256" key="10">
    <source>
        <dbReference type="SAM" id="MobiDB-lite"/>
    </source>
</evidence>
<feature type="compositionally biased region" description="Low complexity" evidence="10">
    <location>
        <begin position="35"/>
        <end position="52"/>
    </location>
</feature>
<evidence type="ECO:0000256" key="5">
    <source>
        <dbReference type="ARBA" id="ARBA00022737"/>
    </source>
</evidence>
<dbReference type="InterPro" id="IPR003439">
    <property type="entry name" value="ABC_transporter-like_ATP-bd"/>
</dbReference>